<protein>
    <recommendedName>
        <fullName evidence="3">Copy number control protein</fullName>
    </recommendedName>
</protein>
<dbReference type="EMBL" id="JAHHIF010000090">
    <property type="protein sequence ID" value="MBW4549290.1"/>
    <property type="molecule type" value="Genomic_DNA"/>
</dbReference>
<gene>
    <name evidence="1" type="ORF">KME25_33515</name>
</gene>
<accession>A0A951PSF8</accession>
<dbReference type="SUPFAM" id="SSF47598">
    <property type="entry name" value="Ribbon-helix-helix"/>
    <property type="match status" value="1"/>
</dbReference>
<sequence>MTEDLDKTVRVQVPMAEELRNKFKSVTAAEGKTMSEVILNFVKDYVEDKTEEKQAKSSRQP</sequence>
<dbReference type="InterPro" id="IPR010985">
    <property type="entry name" value="Ribbon_hlx_hlx"/>
</dbReference>
<reference evidence="1" key="2">
    <citation type="journal article" date="2022" name="Microbiol. Resour. Announc.">
        <title>Metagenome Sequencing to Explore Phylogenomics of Terrestrial Cyanobacteria.</title>
        <authorList>
            <person name="Ward R.D."/>
            <person name="Stajich J.E."/>
            <person name="Johansen J.R."/>
            <person name="Huntemann M."/>
            <person name="Clum A."/>
            <person name="Foster B."/>
            <person name="Foster B."/>
            <person name="Roux S."/>
            <person name="Palaniappan K."/>
            <person name="Varghese N."/>
            <person name="Mukherjee S."/>
            <person name="Reddy T.B.K."/>
            <person name="Daum C."/>
            <person name="Copeland A."/>
            <person name="Chen I.A."/>
            <person name="Ivanova N.N."/>
            <person name="Kyrpides N.C."/>
            <person name="Shapiro N."/>
            <person name="Eloe-Fadrosh E.A."/>
            <person name="Pietrasiak N."/>
        </authorList>
    </citation>
    <scope>NUCLEOTIDE SEQUENCE</scope>
    <source>
        <strain evidence="1">CPER-KK1</strain>
    </source>
</reference>
<name>A0A951PSF8_9CYAN</name>
<evidence type="ECO:0000313" key="2">
    <source>
        <dbReference type="Proteomes" id="UP000753908"/>
    </source>
</evidence>
<organism evidence="1 2">
    <name type="scientific">Symplocastrum torsivum CPER-KK1</name>
    <dbReference type="NCBI Taxonomy" id="450513"/>
    <lineage>
        <taxon>Bacteria</taxon>
        <taxon>Bacillati</taxon>
        <taxon>Cyanobacteriota</taxon>
        <taxon>Cyanophyceae</taxon>
        <taxon>Oscillatoriophycideae</taxon>
        <taxon>Oscillatoriales</taxon>
        <taxon>Microcoleaceae</taxon>
        <taxon>Symplocastrum</taxon>
    </lineage>
</organism>
<dbReference type="InterPro" id="IPR013321">
    <property type="entry name" value="Arc_rbn_hlx_hlx"/>
</dbReference>
<comment type="caution">
    <text evidence="1">The sequence shown here is derived from an EMBL/GenBank/DDBJ whole genome shotgun (WGS) entry which is preliminary data.</text>
</comment>
<proteinExistence type="predicted"/>
<dbReference type="Gene3D" id="1.10.1220.10">
    <property type="entry name" value="Met repressor-like"/>
    <property type="match status" value="1"/>
</dbReference>
<dbReference type="GO" id="GO:0006355">
    <property type="term" value="P:regulation of DNA-templated transcription"/>
    <property type="evidence" value="ECO:0007669"/>
    <property type="project" value="InterPro"/>
</dbReference>
<evidence type="ECO:0000313" key="1">
    <source>
        <dbReference type="EMBL" id="MBW4549290.1"/>
    </source>
</evidence>
<dbReference type="Proteomes" id="UP000753908">
    <property type="component" value="Unassembled WGS sequence"/>
</dbReference>
<reference evidence="1" key="1">
    <citation type="submission" date="2021-05" db="EMBL/GenBank/DDBJ databases">
        <authorList>
            <person name="Pietrasiak N."/>
            <person name="Ward R."/>
            <person name="Stajich J.E."/>
            <person name="Kurbessoian T."/>
        </authorList>
    </citation>
    <scope>NUCLEOTIDE SEQUENCE</scope>
    <source>
        <strain evidence="1">CPER-KK1</strain>
    </source>
</reference>
<dbReference type="AlphaFoldDB" id="A0A951PSF8"/>
<evidence type="ECO:0008006" key="3">
    <source>
        <dbReference type="Google" id="ProtNLM"/>
    </source>
</evidence>